<proteinExistence type="predicted"/>
<reference evidence="2" key="1">
    <citation type="submission" date="2016-06" db="EMBL/GenBank/DDBJ databases">
        <title>Parallel loss of symbiosis genes in relatives of nitrogen-fixing non-legume Parasponia.</title>
        <authorList>
            <person name="Van Velzen R."/>
            <person name="Holmer R."/>
            <person name="Bu F."/>
            <person name="Rutten L."/>
            <person name="Van Zeijl A."/>
            <person name="Liu W."/>
            <person name="Santuari L."/>
            <person name="Cao Q."/>
            <person name="Sharma T."/>
            <person name="Shen D."/>
            <person name="Roswanjaya Y."/>
            <person name="Wardhani T."/>
            <person name="Kalhor M.S."/>
            <person name="Jansen J."/>
            <person name="Van den Hoogen J."/>
            <person name="Gungor B."/>
            <person name="Hartog M."/>
            <person name="Hontelez J."/>
            <person name="Verver J."/>
            <person name="Yang W.-C."/>
            <person name="Schijlen E."/>
            <person name="Repin R."/>
            <person name="Schilthuizen M."/>
            <person name="Schranz E."/>
            <person name="Heidstra R."/>
            <person name="Miyata K."/>
            <person name="Fedorova E."/>
            <person name="Kohlen W."/>
            <person name="Bisseling T."/>
            <person name="Smit S."/>
            <person name="Geurts R."/>
        </authorList>
    </citation>
    <scope>NUCLEOTIDE SEQUENCE [LARGE SCALE GENOMIC DNA]</scope>
    <source>
        <strain evidence="2">cv. WU1-14</strain>
    </source>
</reference>
<accession>A0A2P5BLU1</accession>
<comment type="caution">
    <text evidence="1">The sequence shown here is derived from an EMBL/GenBank/DDBJ whole genome shotgun (WGS) entry which is preliminary data.</text>
</comment>
<dbReference type="Proteomes" id="UP000237105">
    <property type="component" value="Unassembled WGS sequence"/>
</dbReference>
<sequence>ISNFTFKTLAGHICAAYIYVPPTSGGSRHFLHINEKRVFLLEFLKGLFLNSSRASLWYSIRLIKRILHPVCGVFTMLRFLLLLSNGSRFFHQNLKDLGIIFPDFGNGFRHIVGEVHIKTHISPAITMLEDCFGVSS</sequence>
<dbReference type="AlphaFoldDB" id="A0A2P5BLU1"/>
<protein>
    <submittedName>
        <fullName evidence="1">Uncharacterized protein</fullName>
    </submittedName>
</protein>
<gene>
    <name evidence="1" type="ORF">PanWU01x14_227940</name>
</gene>
<keyword evidence="2" id="KW-1185">Reference proteome</keyword>
<dbReference type="EMBL" id="JXTB01000255">
    <property type="protein sequence ID" value="PON49758.1"/>
    <property type="molecule type" value="Genomic_DNA"/>
</dbReference>
<evidence type="ECO:0000313" key="2">
    <source>
        <dbReference type="Proteomes" id="UP000237105"/>
    </source>
</evidence>
<name>A0A2P5BLU1_PARAD</name>
<feature type="non-terminal residue" evidence="1">
    <location>
        <position position="1"/>
    </location>
</feature>
<evidence type="ECO:0000313" key="1">
    <source>
        <dbReference type="EMBL" id="PON49758.1"/>
    </source>
</evidence>
<organism evidence="1 2">
    <name type="scientific">Parasponia andersonii</name>
    <name type="common">Sponia andersonii</name>
    <dbReference type="NCBI Taxonomy" id="3476"/>
    <lineage>
        <taxon>Eukaryota</taxon>
        <taxon>Viridiplantae</taxon>
        <taxon>Streptophyta</taxon>
        <taxon>Embryophyta</taxon>
        <taxon>Tracheophyta</taxon>
        <taxon>Spermatophyta</taxon>
        <taxon>Magnoliopsida</taxon>
        <taxon>eudicotyledons</taxon>
        <taxon>Gunneridae</taxon>
        <taxon>Pentapetalae</taxon>
        <taxon>rosids</taxon>
        <taxon>fabids</taxon>
        <taxon>Rosales</taxon>
        <taxon>Cannabaceae</taxon>
        <taxon>Parasponia</taxon>
    </lineage>
</organism>